<keyword evidence="1" id="KW-0902">Two-component regulatory system</keyword>
<dbReference type="AlphaFoldDB" id="A0AAN7R4K1"/>
<comment type="caution">
    <text evidence="5">The sequence shown here is derived from an EMBL/GenBank/DDBJ whole genome shotgun (WGS) entry which is preliminary data.</text>
</comment>
<name>A0AAN7R4K1_TRANT</name>
<evidence type="ECO:0000256" key="2">
    <source>
        <dbReference type="ARBA" id="ARBA00023015"/>
    </source>
</evidence>
<evidence type="ECO:0000256" key="1">
    <source>
        <dbReference type="ARBA" id="ARBA00023012"/>
    </source>
</evidence>
<protein>
    <recommendedName>
        <fullName evidence="7">Response regulatory domain-containing protein</fullName>
    </recommendedName>
</protein>
<proteinExistence type="predicted"/>
<sequence>MSYRSRLHPNRRLFFTFPCSLFVPLFRFLEVSIFYPWSNGEKLRVLPAAEVGEGRRARTVCPIRRRLMSWQLTTALWIVRSLNGSLRFRLAKESSVLKKIPVVVVIMSSQNVLARVNQCLEEGAEDFIVKPVKLSDVRRLKDYMNRDLGPGRAPARATTTTSSRSSYTRVRIPSFNLHRCRHPLPHHYSRQLLTNPWNLPPDSSYQL</sequence>
<evidence type="ECO:0000256" key="3">
    <source>
        <dbReference type="ARBA" id="ARBA00023163"/>
    </source>
</evidence>
<dbReference type="InterPro" id="IPR011006">
    <property type="entry name" value="CheY-like_superfamily"/>
</dbReference>
<evidence type="ECO:0000313" key="6">
    <source>
        <dbReference type="Proteomes" id="UP001346149"/>
    </source>
</evidence>
<evidence type="ECO:0008006" key="7">
    <source>
        <dbReference type="Google" id="ProtNLM"/>
    </source>
</evidence>
<dbReference type="PANTHER" id="PTHR43874:SF50">
    <property type="entry name" value="TWO-COMPONENT RESPONSE REGULATOR ARR3-RELATED"/>
    <property type="match status" value="1"/>
</dbReference>
<organism evidence="5 6">
    <name type="scientific">Trapa natans</name>
    <name type="common">Water chestnut</name>
    <dbReference type="NCBI Taxonomy" id="22666"/>
    <lineage>
        <taxon>Eukaryota</taxon>
        <taxon>Viridiplantae</taxon>
        <taxon>Streptophyta</taxon>
        <taxon>Embryophyta</taxon>
        <taxon>Tracheophyta</taxon>
        <taxon>Spermatophyta</taxon>
        <taxon>Magnoliopsida</taxon>
        <taxon>eudicotyledons</taxon>
        <taxon>Gunneridae</taxon>
        <taxon>Pentapetalae</taxon>
        <taxon>rosids</taxon>
        <taxon>malvids</taxon>
        <taxon>Myrtales</taxon>
        <taxon>Lythraceae</taxon>
        <taxon>Trapa</taxon>
    </lineage>
</organism>
<keyword evidence="4" id="KW-1133">Transmembrane helix</keyword>
<dbReference type="EMBL" id="JAXQNO010000013">
    <property type="protein sequence ID" value="KAK4785553.1"/>
    <property type="molecule type" value="Genomic_DNA"/>
</dbReference>
<evidence type="ECO:0000313" key="5">
    <source>
        <dbReference type="EMBL" id="KAK4785553.1"/>
    </source>
</evidence>
<dbReference type="InterPro" id="IPR045279">
    <property type="entry name" value="ARR-like"/>
</dbReference>
<gene>
    <name evidence="5" type="ORF">SAY86_002242</name>
</gene>
<keyword evidence="3" id="KW-0804">Transcription</keyword>
<keyword evidence="4" id="KW-0812">Transmembrane</keyword>
<feature type="transmembrane region" description="Helical" evidence="4">
    <location>
        <begin position="12"/>
        <end position="37"/>
    </location>
</feature>
<keyword evidence="6" id="KW-1185">Reference proteome</keyword>
<accession>A0AAN7R4K1</accession>
<dbReference type="PANTHER" id="PTHR43874">
    <property type="entry name" value="TWO-COMPONENT RESPONSE REGULATOR"/>
    <property type="match status" value="1"/>
</dbReference>
<dbReference type="GO" id="GO:0009736">
    <property type="term" value="P:cytokinin-activated signaling pathway"/>
    <property type="evidence" value="ECO:0007669"/>
    <property type="project" value="InterPro"/>
</dbReference>
<dbReference type="Proteomes" id="UP001346149">
    <property type="component" value="Unassembled WGS sequence"/>
</dbReference>
<keyword evidence="4" id="KW-0472">Membrane</keyword>
<reference evidence="5 6" key="1">
    <citation type="journal article" date="2023" name="Hortic Res">
        <title>Pangenome of water caltrop reveals structural variations and asymmetric subgenome divergence after allopolyploidization.</title>
        <authorList>
            <person name="Zhang X."/>
            <person name="Chen Y."/>
            <person name="Wang L."/>
            <person name="Yuan Y."/>
            <person name="Fang M."/>
            <person name="Shi L."/>
            <person name="Lu R."/>
            <person name="Comes H.P."/>
            <person name="Ma Y."/>
            <person name="Chen Y."/>
            <person name="Huang G."/>
            <person name="Zhou Y."/>
            <person name="Zheng Z."/>
            <person name="Qiu Y."/>
        </authorList>
    </citation>
    <scope>NUCLEOTIDE SEQUENCE [LARGE SCALE GENOMIC DNA]</scope>
    <source>
        <strain evidence="5">F231</strain>
    </source>
</reference>
<keyword evidence="2" id="KW-0805">Transcription regulation</keyword>
<evidence type="ECO:0000256" key="4">
    <source>
        <dbReference type="SAM" id="Phobius"/>
    </source>
</evidence>
<dbReference type="SUPFAM" id="SSF52172">
    <property type="entry name" value="CheY-like"/>
    <property type="match status" value="1"/>
</dbReference>
<dbReference type="Gene3D" id="3.40.50.2300">
    <property type="match status" value="1"/>
</dbReference>
<dbReference type="GO" id="GO:0000160">
    <property type="term" value="P:phosphorelay signal transduction system"/>
    <property type="evidence" value="ECO:0007669"/>
    <property type="project" value="UniProtKB-KW"/>
</dbReference>